<feature type="domain" description="Smr" evidence="1">
    <location>
        <begin position="16"/>
        <end position="91"/>
    </location>
</feature>
<dbReference type="Pfam" id="PF01713">
    <property type="entry name" value="Smr"/>
    <property type="match status" value="1"/>
</dbReference>
<evidence type="ECO:0000313" key="3">
    <source>
        <dbReference type="EMBL" id="PJZ71891.1"/>
    </source>
</evidence>
<dbReference type="Proteomes" id="UP000231990">
    <property type="component" value="Unassembled WGS sequence"/>
</dbReference>
<evidence type="ECO:0000313" key="2">
    <source>
        <dbReference type="EMBL" id="PJZ68561.1"/>
    </source>
</evidence>
<protein>
    <submittedName>
        <fullName evidence="3">DNA mismatch repair protein MutS</fullName>
    </submittedName>
</protein>
<accession>A0A2M9ZIQ0</accession>
<reference evidence="4 5" key="1">
    <citation type="submission" date="2017-07" db="EMBL/GenBank/DDBJ databases">
        <title>Leptospira spp. isolated from tropical soils.</title>
        <authorList>
            <person name="Thibeaux R."/>
            <person name="Iraola G."/>
            <person name="Ferres I."/>
            <person name="Bierque E."/>
            <person name="Girault D."/>
            <person name="Soupe-Gilbert M.-E."/>
            <person name="Picardeau M."/>
            <person name="Goarant C."/>
        </authorList>
    </citation>
    <scope>NUCLEOTIDE SEQUENCE [LARGE SCALE GENOMIC DNA]</scope>
    <source>
        <strain evidence="3 5">FH1-B-B1</strain>
        <strain evidence="2 4">FH1-B-C1</strain>
    </source>
</reference>
<dbReference type="EMBL" id="NPDZ01000017">
    <property type="protein sequence ID" value="PJZ71891.1"/>
    <property type="molecule type" value="Genomic_DNA"/>
</dbReference>
<gene>
    <name evidence="2" type="ORF">CH360_15715</name>
    <name evidence="3" type="ORF">CH373_17255</name>
</gene>
<dbReference type="PROSITE" id="PS50828">
    <property type="entry name" value="SMR"/>
    <property type="match status" value="1"/>
</dbReference>
<comment type="caution">
    <text evidence="3">The sequence shown here is derived from an EMBL/GenBank/DDBJ whole genome shotgun (WGS) entry which is preliminary data.</text>
</comment>
<dbReference type="InterPro" id="IPR002625">
    <property type="entry name" value="Smr_dom"/>
</dbReference>
<dbReference type="RefSeq" id="WP_100715027.1">
    <property type="nucleotide sequence ID" value="NZ_NPDY01000020.1"/>
</dbReference>
<dbReference type="AlphaFoldDB" id="A0A2M9ZIQ0"/>
<dbReference type="Gene3D" id="3.30.1370.110">
    <property type="match status" value="1"/>
</dbReference>
<sequence length="103" mass="11680">MGKPKNRKGEKGPRVVYIRKMRYEDAYRLLDAEVQEAFLKGETLVEVVHGIGEGILKRMTEEFINSRDYLKVLQDGGLNIGNPGSTLVEILGPTKDDLKKYLK</sequence>
<evidence type="ECO:0000313" key="5">
    <source>
        <dbReference type="Proteomes" id="UP000231990"/>
    </source>
</evidence>
<dbReference type="InterPro" id="IPR036063">
    <property type="entry name" value="Smr_dom_sf"/>
</dbReference>
<keyword evidence="4" id="KW-1185">Reference proteome</keyword>
<dbReference type="OrthoDB" id="337709at2"/>
<evidence type="ECO:0000313" key="4">
    <source>
        <dbReference type="Proteomes" id="UP000231962"/>
    </source>
</evidence>
<name>A0A2M9ZIQ0_9LEPT</name>
<proteinExistence type="predicted"/>
<dbReference type="EMBL" id="NPDY01000020">
    <property type="protein sequence ID" value="PJZ68561.1"/>
    <property type="molecule type" value="Genomic_DNA"/>
</dbReference>
<evidence type="ECO:0000259" key="1">
    <source>
        <dbReference type="PROSITE" id="PS50828"/>
    </source>
</evidence>
<dbReference type="SUPFAM" id="SSF160443">
    <property type="entry name" value="SMR domain-like"/>
    <property type="match status" value="1"/>
</dbReference>
<dbReference type="Proteomes" id="UP000231962">
    <property type="component" value="Unassembled WGS sequence"/>
</dbReference>
<organism evidence="3 5">
    <name type="scientific">Leptospira perolatii</name>
    <dbReference type="NCBI Taxonomy" id="2023191"/>
    <lineage>
        <taxon>Bacteria</taxon>
        <taxon>Pseudomonadati</taxon>
        <taxon>Spirochaetota</taxon>
        <taxon>Spirochaetia</taxon>
        <taxon>Leptospirales</taxon>
        <taxon>Leptospiraceae</taxon>
        <taxon>Leptospira</taxon>
    </lineage>
</organism>